<feature type="coiled-coil region" evidence="1">
    <location>
        <begin position="8"/>
        <end position="49"/>
    </location>
</feature>
<sequence length="115" mass="12361">MAFVANHVGQLRAQQEQLVERIAQNEQELAANTAQLARLEDEMRAIDRNKAVLDGLIGLAEAQEASRKAATGDEAQMMRSMADALRDARTLLGSGNGLDELIAQFDALAKKAVAA</sequence>
<organism evidence="2 3">
    <name type="scientific">Albidovulum sediminicola</name>
    <dbReference type="NCBI Taxonomy" id="2984331"/>
    <lineage>
        <taxon>Bacteria</taxon>
        <taxon>Pseudomonadati</taxon>
        <taxon>Pseudomonadota</taxon>
        <taxon>Alphaproteobacteria</taxon>
        <taxon>Rhodobacterales</taxon>
        <taxon>Paracoccaceae</taxon>
        <taxon>Albidovulum</taxon>
    </lineage>
</organism>
<comment type="caution">
    <text evidence="2">The sequence shown here is derived from an EMBL/GenBank/DDBJ whole genome shotgun (WGS) entry which is preliminary data.</text>
</comment>
<accession>A0ABT2YWU5</accession>
<evidence type="ECO:0000313" key="3">
    <source>
        <dbReference type="Proteomes" id="UP001652503"/>
    </source>
</evidence>
<evidence type="ECO:0000313" key="2">
    <source>
        <dbReference type="EMBL" id="MCV2863339.1"/>
    </source>
</evidence>
<dbReference type="RefSeq" id="WP_263719747.1">
    <property type="nucleotide sequence ID" value="NZ_JAOWLA010000001.1"/>
</dbReference>
<dbReference type="Proteomes" id="UP001652503">
    <property type="component" value="Unassembled WGS sequence"/>
</dbReference>
<evidence type="ECO:0000256" key="1">
    <source>
        <dbReference type="SAM" id="Coils"/>
    </source>
</evidence>
<dbReference type="EMBL" id="JAOWLA010000001">
    <property type="protein sequence ID" value="MCV2863339.1"/>
    <property type="molecule type" value="Genomic_DNA"/>
</dbReference>
<keyword evidence="3" id="KW-1185">Reference proteome</keyword>
<name>A0ABT2YWU5_9RHOB</name>
<proteinExistence type="predicted"/>
<protein>
    <submittedName>
        <fullName evidence="2">Uncharacterized protein</fullName>
    </submittedName>
</protein>
<gene>
    <name evidence="2" type="ORF">OE647_01145</name>
</gene>
<reference evidence="2 3" key="1">
    <citation type="submission" date="2022-10" db="EMBL/GenBank/DDBJ databases">
        <title>Defluviimonas sp. nov., isolated from ocean surface water.</title>
        <authorList>
            <person name="He W."/>
            <person name="Wang L."/>
            <person name="Zhang D.-F."/>
        </authorList>
    </citation>
    <scope>NUCLEOTIDE SEQUENCE [LARGE SCALE GENOMIC DNA]</scope>
    <source>
        <strain evidence="2 3">WL0075</strain>
    </source>
</reference>
<keyword evidence="1" id="KW-0175">Coiled coil</keyword>